<name>A0A371DFM3_9APHY</name>
<dbReference type="PANTHER" id="PTHR24096">
    <property type="entry name" value="LONG-CHAIN-FATTY-ACID--COA LIGASE"/>
    <property type="match status" value="1"/>
</dbReference>
<keyword evidence="4" id="KW-1185">Reference proteome</keyword>
<dbReference type="InterPro" id="IPR045851">
    <property type="entry name" value="AMP-bd_C_sf"/>
</dbReference>
<feature type="domain" description="AMP-dependent synthetase/ligase" evidence="1">
    <location>
        <begin position="47"/>
        <end position="415"/>
    </location>
</feature>
<keyword evidence="3" id="KW-0436">Ligase</keyword>
<dbReference type="AlphaFoldDB" id="A0A371DFM3"/>
<dbReference type="InterPro" id="IPR042099">
    <property type="entry name" value="ANL_N_sf"/>
</dbReference>
<evidence type="ECO:0000313" key="3">
    <source>
        <dbReference type="EMBL" id="RDX51313.1"/>
    </source>
</evidence>
<dbReference type="Proteomes" id="UP000256964">
    <property type="component" value="Unassembled WGS sequence"/>
</dbReference>
<dbReference type="PANTHER" id="PTHR24096:SF422">
    <property type="entry name" value="BCDNA.GH02901"/>
    <property type="match status" value="1"/>
</dbReference>
<evidence type="ECO:0000313" key="4">
    <source>
        <dbReference type="Proteomes" id="UP000256964"/>
    </source>
</evidence>
<dbReference type="Pfam" id="PF13193">
    <property type="entry name" value="AMP-binding_C"/>
    <property type="match status" value="1"/>
</dbReference>
<sequence length="571" mass="62803">MTIFHSRAPFVAPPDDLSIPQFILDEVNHATRPHRADHIPCFIEEESGKALFLSELRERSHRLAKTLKGRWGIGPNDVVSLYAPNHVDYGVIIWAVHRLGGIISAHSGALTTEELEYQLRIAEPVLLVAHPENLTVALDAMKKVGLAQERLVLLDGNLAPEAPFPSVDTLIESHSQYPEYTEHKLKAGEAKNAIAFFCYSSGTTGPPKAVAVSHYNVIASVVQVSTFNRIHEEYLPWENRRFRPGDVCAGVLPLYHVYGLVVSIHLVIYGAVSVVIGRRFNYENLLKSIERYRITHLMIVPPQAVLFCKHPLTKKFDLSSIRYCIVAAAPLSAELTLQLQQLFPGVQIGQGYGLTETCSGVSQFPIDQLVGTLGSSGQLIPGTTAKVVKPDGTLAGVGEPGELYLKGPQVMLGYYRNEEANKEVFADGWLRTGDEVVFQANGDLFVTDRIKELIKVKGHQVSPSELEGHLLNHPDVADAAVIGVPDDYAGEVPLAFVVLKPPLATKVREDAELAGDVRDRIDKHVSAVTSRYKWLEGGIEFVDAIPKSASGKILRGILTQRGRQVQRKARL</sequence>
<dbReference type="Pfam" id="PF00501">
    <property type="entry name" value="AMP-binding"/>
    <property type="match status" value="1"/>
</dbReference>
<dbReference type="Gene3D" id="3.30.300.30">
    <property type="match status" value="1"/>
</dbReference>
<evidence type="ECO:0000259" key="2">
    <source>
        <dbReference type="Pfam" id="PF13193"/>
    </source>
</evidence>
<dbReference type="CDD" id="cd05911">
    <property type="entry name" value="Firefly_Luc_like"/>
    <property type="match status" value="1"/>
</dbReference>
<evidence type="ECO:0000259" key="1">
    <source>
        <dbReference type="Pfam" id="PF00501"/>
    </source>
</evidence>
<dbReference type="InterPro" id="IPR020845">
    <property type="entry name" value="AMP-binding_CS"/>
</dbReference>
<proteinExistence type="predicted"/>
<reference evidence="3 4" key="1">
    <citation type="journal article" date="2018" name="Biotechnol. Biofuels">
        <title>Integrative visual omics of the white-rot fungus Polyporus brumalis exposes the biotechnological potential of its oxidative enzymes for delignifying raw plant biomass.</title>
        <authorList>
            <person name="Miyauchi S."/>
            <person name="Rancon A."/>
            <person name="Drula E."/>
            <person name="Hage H."/>
            <person name="Chaduli D."/>
            <person name="Favel A."/>
            <person name="Grisel S."/>
            <person name="Henrissat B."/>
            <person name="Herpoel-Gimbert I."/>
            <person name="Ruiz-Duenas F.J."/>
            <person name="Chevret D."/>
            <person name="Hainaut M."/>
            <person name="Lin J."/>
            <person name="Wang M."/>
            <person name="Pangilinan J."/>
            <person name="Lipzen A."/>
            <person name="Lesage-Meessen L."/>
            <person name="Navarro D."/>
            <person name="Riley R."/>
            <person name="Grigoriev I.V."/>
            <person name="Zhou S."/>
            <person name="Raouche S."/>
            <person name="Rosso M.N."/>
        </authorList>
    </citation>
    <scope>NUCLEOTIDE SEQUENCE [LARGE SCALE GENOMIC DNA]</scope>
    <source>
        <strain evidence="3 4">BRFM 1820</strain>
    </source>
</reference>
<protein>
    <submittedName>
        <fullName evidence="3">Phenylacetyl-CoA ligase</fullName>
    </submittedName>
</protein>
<organism evidence="3 4">
    <name type="scientific">Lentinus brumalis</name>
    <dbReference type="NCBI Taxonomy" id="2498619"/>
    <lineage>
        <taxon>Eukaryota</taxon>
        <taxon>Fungi</taxon>
        <taxon>Dikarya</taxon>
        <taxon>Basidiomycota</taxon>
        <taxon>Agaricomycotina</taxon>
        <taxon>Agaricomycetes</taxon>
        <taxon>Polyporales</taxon>
        <taxon>Polyporaceae</taxon>
        <taxon>Lentinus</taxon>
    </lineage>
</organism>
<dbReference type="GO" id="GO:0016405">
    <property type="term" value="F:CoA-ligase activity"/>
    <property type="evidence" value="ECO:0007669"/>
    <property type="project" value="TreeGrafter"/>
</dbReference>
<feature type="domain" description="AMP-binding enzyme C-terminal" evidence="2">
    <location>
        <begin position="465"/>
        <end position="552"/>
    </location>
</feature>
<dbReference type="EMBL" id="KZ857395">
    <property type="protein sequence ID" value="RDX51313.1"/>
    <property type="molecule type" value="Genomic_DNA"/>
</dbReference>
<dbReference type="PROSITE" id="PS00455">
    <property type="entry name" value="AMP_BINDING"/>
    <property type="match status" value="1"/>
</dbReference>
<accession>A0A371DFM3</accession>
<gene>
    <name evidence="3" type="ORF">OH76DRAFT_323114</name>
</gene>
<dbReference type="Gene3D" id="3.40.50.12780">
    <property type="entry name" value="N-terminal domain of ligase-like"/>
    <property type="match status" value="1"/>
</dbReference>
<dbReference type="InterPro" id="IPR000873">
    <property type="entry name" value="AMP-dep_synth/lig_dom"/>
</dbReference>
<dbReference type="InterPro" id="IPR025110">
    <property type="entry name" value="AMP-bd_C"/>
</dbReference>
<dbReference type="OrthoDB" id="6509636at2759"/>
<dbReference type="SUPFAM" id="SSF56801">
    <property type="entry name" value="Acetyl-CoA synthetase-like"/>
    <property type="match status" value="1"/>
</dbReference>
<dbReference type="STRING" id="139420.A0A371DFM3"/>